<protein>
    <submittedName>
        <fullName evidence="2">2532_t:CDS:1</fullName>
    </submittedName>
</protein>
<evidence type="ECO:0000313" key="3">
    <source>
        <dbReference type="Proteomes" id="UP000789405"/>
    </source>
</evidence>
<name>A0A9N9I904_9GLOM</name>
<feature type="region of interest" description="Disordered" evidence="1">
    <location>
        <begin position="229"/>
        <end position="270"/>
    </location>
</feature>
<accession>A0A9N9I904</accession>
<evidence type="ECO:0000313" key="2">
    <source>
        <dbReference type="EMBL" id="CAG8725117.1"/>
    </source>
</evidence>
<gene>
    <name evidence="2" type="ORF">DERYTH_LOCUS14646</name>
</gene>
<keyword evidence="3" id="KW-1185">Reference proteome</keyword>
<dbReference type="AlphaFoldDB" id="A0A9N9I904"/>
<dbReference type="Proteomes" id="UP000789405">
    <property type="component" value="Unassembled WGS sequence"/>
</dbReference>
<proteinExistence type="predicted"/>
<reference evidence="2" key="1">
    <citation type="submission" date="2021-06" db="EMBL/GenBank/DDBJ databases">
        <authorList>
            <person name="Kallberg Y."/>
            <person name="Tangrot J."/>
            <person name="Rosling A."/>
        </authorList>
    </citation>
    <scope>NUCLEOTIDE SEQUENCE</scope>
    <source>
        <strain evidence="2">MA453B</strain>
    </source>
</reference>
<sequence>MPCHVDTIVKINQIRQTYKDETKLTIYATGTYPVESEDHELEMVLFIPINDEERDPNTQSIFEKNEFYCVSGKIVFPNFNNNLKLKTHLTIKRDIGSNRCPLKASLVGIMQDMPTEINDENAIINVLVEDYAGQNYSFIIKIVFLYRNTRFKHLMNNTRSTESMLFIVGQMEIIEKDLYIYAVDIFYVNINYEIKRKVLESENSQLTKRLYRSVCSKLLIAHQNVNENTSEISETTNSDANKEKDESTSNLTIGNSNSTRHTRVEDEKDNYIENTDLYGENINNHDDENVNKNDEYEKITNDEKKKSTCNFEKSNKGKEKMIQPTIHNTRKRTELAKNANYNEKT</sequence>
<evidence type="ECO:0000256" key="1">
    <source>
        <dbReference type="SAM" id="MobiDB-lite"/>
    </source>
</evidence>
<dbReference type="EMBL" id="CAJVPY010011200">
    <property type="protein sequence ID" value="CAG8725117.1"/>
    <property type="molecule type" value="Genomic_DNA"/>
</dbReference>
<feature type="compositionally biased region" description="Polar residues" evidence="1">
    <location>
        <begin position="229"/>
        <end position="239"/>
    </location>
</feature>
<feature type="compositionally biased region" description="Polar residues" evidence="1">
    <location>
        <begin position="248"/>
        <end position="259"/>
    </location>
</feature>
<comment type="caution">
    <text evidence="2">The sequence shown here is derived from an EMBL/GenBank/DDBJ whole genome shotgun (WGS) entry which is preliminary data.</text>
</comment>
<organism evidence="2 3">
    <name type="scientific">Dentiscutata erythropus</name>
    <dbReference type="NCBI Taxonomy" id="1348616"/>
    <lineage>
        <taxon>Eukaryota</taxon>
        <taxon>Fungi</taxon>
        <taxon>Fungi incertae sedis</taxon>
        <taxon>Mucoromycota</taxon>
        <taxon>Glomeromycotina</taxon>
        <taxon>Glomeromycetes</taxon>
        <taxon>Diversisporales</taxon>
        <taxon>Gigasporaceae</taxon>
        <taxon>Dentiscutata</taxon>
    </lineage>
</organism>
<dbReference type="OrthoDB" id="2397048at2759"/>